<dbReference type="PANTHER" id="PTHR33337:SF40">
    <property type="entry name" value="CENP-V_GFA DOMAIN-CONTAINING PROTEIN-RELATED"/>
    <property type="match status" value="1"/>
</dbReference>
<dbReference type="GO" id="GO:0016846">
    <property type="term" value="F:carbon-sulfur lyase activity"/>
    <property type="evidence" value="ECO:0007669"/>
    <property type="project" value="InterPro"/>
</dbReference>
<evidence type="ECO:0000313" key="6">
    <source>
        <dbReference type="EMBL" id="BAT58455.1"/>
    </source>
</evidence>
<reference evidence="6 7" key="1">
    <citation type="submission" date="2015-08" db="EMBL/GenBank/DDBJ databases">
        <title>Investigation of the bacterial diversity of lava forest soil.</title>
        <authorList>
            <person name="Lee J.S."/>
        </authorList>
    </citation>
    <scope>NUCLEOTIDE SEQUENCE [LARGE SCALE GENOMIC DNA]</scope>
    <source>
        <strain evidence="6 7">GJW-30</strain>
    </source>
</reference>
<dbReference type="InterPro" id="IPR011057">
    <property type="entry name" value="Mss4-like_sf"/>
</dbReference>
<dbReference type="EMBL" id="AP014946">
    <property type="protein sequence ID" value="BAT58455.1"/>
    <property type="molecule type" value="Genomic_DNA"/>
</dbReference>
<protein>
    <submittedName>
        <fullName evidence="6">Glutathione-dependent formaldehyde-activating enzyme</fullName>
    </submittedName>
</protein>
<dbReference type="PANTHER" id="PTHR33337">
    <property type="entry name" value="GFA DOMAIN-CONTAINING PROTEIN"/>
    <property type="match status" value="1"/>
</dbReference>
<keyword evidence="7" id="KW-1185">Reference proteome</keyword>
<dbReference type="GO" id="GO:0046872">
    <property type="term" value="F:metal ion binding"/>
    <property type="evidence" value="ECO:0007669"/>
    <property type="project" value="UniProtKB-KW"/>
</dbReference>
<proteinExistence type="inferred from homology"/>
<organism evidence="6 7">
    <name type="scientific">Variibacter gotjawalensis</name>
    <dbReference type="NCBI Taxonomy" id="1333996"/>
    <lineage>
        <taxon>Bacteria</taxon>
        <taxon>Pseudomonadati</taxon>
        <taxon>Pseudomonadota</taxon>
        <taxon>Alphaproteobacteria</taxon>
        <taxon>Hyphomicrobiales</taxon>
        <taxon>Nitrobacteraceae</taxon>
        <taxon>Variibacter</taxon>
    </lineage>
</organism>
<dbReference type="AlphaFoldDB" id="A0A0S3PR85"/>
<sequence length="136" mass="15141">MKLEGGCYCGELRYIAEGEPMMRAQCHCRQCQYISGGSMNLFMRMPVDGFRYTAGTPKQFARKDLEKPVTREFCPTCGTHILTRRPGVAAVILKVGTLDEPAAYGGPEIAVFTIDKQPYHHIDAGLKTFDRLPPPT</sequence>
<dbReference type="Pfam" id="PF04828">
    <property type="entry name" value="GFA"/>
    <property type="match status" value="1"/>
</dbReference>
<evidence type="ECO:0000259" key="5">
    <source>
        <dbReference type="PROSITE" id="PS51891"/>
    </source>
</evidence>
<dbReference type="InterPro" id="IPR006913">
    <property type="entry name" value="CENP-V/GFA"/>
</dbReference>
<dbReference type="PROSITE" id="PS51891">
    <property type="entry name" value="CENP_V_GFA"/>
    <property type="match status" value="1"/>
</dbReference>
<evidence type="ECO:0000256" key="2">
    <source>
        <dbReference type="ARBA" id="ARBA00022723"/>
    </source>
</evidence>
<comment type="similarity">
    <text evidence="1">Belongs to the Gfa family.</text>
</comment>
<name>A0A0S3PR85_9BRAD</name>
<dbReference type="OrthoDB" id="7186766at2"/>
<accession>A0A0S3PR85</accession>
<evidence type="ECO:0000256" key="3">
    <source>
        <dbReference type="ARBA" id="ARBA00022833"/>
    </source>
</evidence>
<feature type="domain" description="CENP-V/GFA" evidence="5">
    <location>
        <begin position="3"/>
        <end position="120"/>
    </location>
</feature>
<evidence type="ECO:0000256" key="1">
    <source>
        <dbReference type="ARBA" id="ARBA00005495"/>
    </source>
</evidence>
<dbReference type="SUPFAM" id="SSF51316">
    <property type="entry name" value="Mss4-like"/>
    <property type="match status" value="1"/>
</dbReference>
<gene>
    <name evidence="6" type="ORF">GJW-30_1_00980</name>
</gene>
<dbReference type="KEGG" id="vgo:GJW-30_1_00980"/>
<keyword evidence="2" id="KW-0479">Metal-binding</keyword>
<dbReference type="Gene3D" id="3.90.1590.10">
    <property type="entry name" value="glutathione-dependent formaldehyde- activating enzyme (gfa)"/>
    <property type="match status" value="1"/>
</dbReference>
<dbReference type="RefSeq" id="WP_096358662.1">
    <property type="nucleotide sequence ID" value="NZ_AP014946.1"/>
</dbReference>
<evidence type="ECO:0000256" key="4">
    <source>
        <dbReference type="ARBA" id="ARBA00023239"/>
    </source>
</evidence>
<evidence type="ECO:0000313" key="7">
    <source>
        <dbReference type="Proteomes" id="UP000236884"/>
    </source>
</evidence>
<keyword evidence="3" id="KW-0862">Zinc</keyword>
<dbReference type="Proteomes" id="UP000236884">
    <property type="component" value="Chromosome"/>
</dbReference>
<keyword evidence="4" id="KW-0456">Lyase</keyword>